<evidence type="ECO:0000313" key="2">
    <source>
        <dbReference type="Proteomes" id="UP000735302"/>
    </source>
</evidence>
<dbReference type="EMBL" id="BLXT01004434">
    <property type="protein sequence ID" value="GFO12615.1"/>
    <property type="molecule type" value="Genomic_DNA"/>
</dbReference>
<evidence type="ECO:0000313" key="1">
    <source>
        <dbReference type="EMBL" id="GFO12615.1"/>
    </source>
</evidence>
<dbReference type="AlphaFoldDB" id="A0AAV4B0K0"/>
<keyword evidence="2" id="KW-1185">Reference proteome</keyword>
<comment type="caution">
    <text evidence="1">The sequence shown here is derived from an EMBL/GenBank/DDBJ whole genome shotgun (WGS) entry which is preliminary data.</text>
</comment>
<accession>A0AAV4B0K0</accession>
<proteinExistence type="predicted"/>
<name>A0AAV4B0K0_9GAST</name>
<sequence length="105" mass="11329">MLPGLYSANLKSAFIACHDHHPCSLASSLPTYSLPSFPATITMHAPWPLLCQVMVSLHCLPLPPTARPGLYSANLWSAFIACRNHHPCSFASTLPTFSLPSLLAT</sequence>
<gene>
    <name evidence="1" type="ORF">PoB_003912000</name>
</gene>
<protein>
    <submittedName>
        <fullName evidence="1">Uncharacterized protein</fullName>
    </submittedName>
</protein>
<reference evidence="1 2" key="1">
    <citation type="journal article" date="2021" name="Elife">
        <title>Chloroplast acquisition without the gene transfer in kleptoplastic sea slugs, Plakobranchus ocellatus.</title>
        <authorList>
            <person name="Maeda T."/>
            <person name="Takahashi S."/>
            <person name="Yoshida T."/>
            <person name="Shimamura S."/>
            <person name="Takaki Y."/>
            <person name="Nagai Y."/>
            <person name="Toyoda A."/>
            <person name="Suzuki Y."/>
            <person name="Arimoto A."/>
            <person name="Ishii H."/>
            <person name="Satoh N."/>
            <person name="Nishiyama T."/>
            <person name="Hasebe M."/>
            <person name="Maruyama T."/>
            <person name="Minagawa J."/>
            <person name="Obokata J."/>
            <person name="Shigenobu S."/>
        </authorList>
    </citation>
    <scope>NUCLEOTIDE SEQUENCE [LARGE SCALE GENOMIC DNA]</scope>
</reference>
<dbReference type="Proteomes" id="UP000735302">
    <property type="component" value="Unassembled WGS sequence"/>
</dbReference>
<organism evidence="1 2">
    <name type="scientific">Plakobranchus ocellatus</name>
    <dbReference type="NCBI Taxonomy" id="259542"/>
    <lineage>
        <taxon>Eukaryota</taxon>
        <taxon>Metazoa</taxon>
        <taxon>Spiralia</taxon>
        <taxon>Lophotrochozoa</taxon>
        <taxon>Mollusca</taxon>
        <taxon>Gastropoda</taxon>
        <taxon>Heterobranchia</taxon>
        <taxon>Euthyneura</taxon>
        <taxon>Panpulmonata</taxon>
        <taxon>Sacoglossa</taxon>
        <taxon>Placobranchoidea</taxon>
        <taxon>Plakobranchidae</taxon>
        <taxon>Plakobranchus</taxon>
    </lineage>
</organism>